<dbReference type="PANTHER" id="PTHR45786">
    <property type="entry name" value="DNA BINDING PROTEIN-LIKE"/>
    <property type="match status" value="1"/>
</dbReference>
<organism evidence="2 3">
    <name type="scientific">Periplaneta americana</name>
    <name type="common">American cockroach</name>
    <name type="synonym">Blatta americana</name>
    <dbReference type="NCBI Taxonomy" id="6978"/>
    <lineage>
        <taxon>Eukaryota</taxon>
        <taxon>Metazoa</taxon>
        <taxon>Ecdysozoa</taxon>
        <taxon>Arthropoda</taxon>
        <taxon>Hexapoda</taxon>
        <taxon>Insecta</taxon>
        <taxon>Pterygota</taxon>
        <taxon>Neoptera</taxon>
        <taxon>Polyneoptera</taxon>
        <taxon>Dictyoptera</taxon>
        <taxon>Blattodea</taxon>
        <taxon>Blattoidea</taxon>
        <taxon>Blattidae</taxon>
        <taxon>Blattinae</taxon>
        <taxon>Periplaneta</taxon>
    </lineage>
</organism>
<protein>
    <recommendedName>
        <fullName evidence="1">Helitron helicase-like domain-containing protein</fullName>
    </recommendedName>
</protein>
<dbReference type="PANTHER" id="PTHR45786:SF74">
    <property type="entry name" value="ATP-DEPENDENT DNA HELICASE"/>
    <property type="match status" value="1"/>
</dbReference>
<proteinExistence type="predicted"/>
<accession>A0ABQ8T3N5</accession>
<feature type="domain" description="Helitron helicase-like" evidence="1">
    <location>
        <begin position="198"/>
        <end position="378"/>
    </location>
</feature>
<dbReference type="InterPro" id="IPR025476">
    <property type="entry name" value="Helitron_helicase-like"/>
</dbReference>
<sequence length="591" mass="68239">MTSFGATSIVEETGFMPTFKVQGQIYHKAGSILPVPDENPKFLQIYFMRDEKLEADRRCDNIPGTVRDIVLNIQKILHEHNYLILMFKTALERMPTDEYKVVIRADKRPAGEHERRFNAPQISKVAIVMVGNESDRRDIIIQRRDRGLQWIAETQRSYDALQYPLIFFREEDGYHFNIMRTDPTTGRATHKKVSAIDFYAYRIMIREGSPNHILNCRQLSHQFIVDMYAKIESERLLYIRLNQMKLRVDEYIHLSDAVANDGNVADNGKIVILPATFTGSPRHMHEYAQDAMTYVRTYGRPDLFITFTCNPIWPEIKDELIFGQAPIDRHDLTARVFKQNLIKLIDVLTKSHIFGNCLCWMYSIEWQKRGLPHAHILLWLKKKIRPTQIDSVISAEFPSPEQDPNLFEVVKKNMIHGPCGQLNHNAVCMKDGKCTKKYPRDLIREIQSGDDGYPRYRRRAPTDGGFTATLIMKGNTEVEVDNKWAVPYSPLLSKMFQAHINVEYCNSIKSIKHICKYVYKGSDMPVFGLANENKMDEITQYHISESQVIYNGCADSYCALTCHPNNCVSNIFNSTHTIPTLVAQNARMKKS</sequence>
<evidence type="ECO:0000313" key="3">
    <source>
        <dbReference type="Proteomes" id="UP001148838"/>
    </source>
</evidence>
<evidence type="ECO:0000259" key="1">
    <source>
        <dbReference type="Pfam" id="PF14214"/>
    </source>
</evidence>
<evidence type="ECO:0000313" key="2">
    <source>
        <dbReference type="EMBL" id="KAJ4441100.1"/>
    </source>
</evidence>
<dbReference type="Pfam" id="PF14214">
    <property type="entry name" value="Helitron_like_N"/>
    <property type="match status" value="1"/>
</dbReference>
<reference evidence="2 3" key="1">
    <citation type="journal article" date="2022" name="Allergy">
        <title>Genome assembly and annotation of Periplaneta americana reveal a comprehensive cockroach allergen profile.</title>
        <authorList>
            <person name="Wang L."/>
            <person name="Xiong Q."/>
            <person name="Saelim N."/>
            <person name="Wang L."/>
            <person name="Nong W."/>
            <person name="Wan A.T."/>
            <person name="Shi M."/>
            <person name="Liu X."/>
            <person name="Cao Q."/>
            <person name="Hui J.H.L."/>
            <person name="Sookrung N."/>
            <person name="Leung T.F."/>
            <person name="Tungtrongchitr A."/>
            <person name="Tsui S.K.W."/>
        </authorList>
    </citation>
    <scope>NUCLEOTIDE SEQUENCE [LARGE SCALE GENOMIC DNA]</scope>
    <source>
        <strain evidence="2">PWHHKU_190912</strain>
    </source>
</reference>
<gene>
    <name evidence="2" type="ORF">ANN_10950</name>
</gene>
<name>A0ABQ8T3N5_PERAM</name>
<comment type="caution">
    <text evidence="2">The sequence shown here is derived from an EMBL/GenBank/DDBJ whole genome shotgun (WGS) entry which is preliminary data.</text>
</comment>
<dbReference type="EMBL" id="JAJSOF020000015">
    <property type="protein sequence ID" value="KAJ4441100.1"/>
    <property type="molecule type" value="Genomic_DNA"/>
</dbReference>
<keyword evidence="3" id="KW-1185">Reference proteome</keyword>
<dbReference type="Proteomes" id="UP001148838">
    <property type="component" value="Unassembled WGS sequence"/>
</dbReference>